<accession>A0A6A4GSX8</accession>
<evidence type="ECO:0000313" key="2">
    <source>
        <dbReference type="Proteomes" id="UP000799118"/>
    </source>
</evidence>
<proteinExistence type="predicted"/>
<name>A0A6A4GSX8_9AGAR</name>
<organism evidence="1 2">
    <name type="scientific">Gymnopus androsaceus JB14</name>
    <dbReference type="NCBI Taxonomy" id="1447944"/>
    <lineage>
        <taxon>Eukaryota</taxon>
        <taxon>Fungi</taxon>
        <taxon>Dikarya</taxon>
        <taxon>Basidiomycota</taxon>
        <taxon>Agaricomycotina</taxon>
        <taxon>Agaricomycetes</taxon>
        <taxon>Agaricomycetidae</taxon>
        <taxon>Agaricales</taxon>
        <taxon>Marasmiineae</taxon>
        <taxon>Omphalotaceae</taxon>
        <taxon>Gymnopus</taxon>
    </lineage>
</organism>
<evidence type="ECO:0000313" key="1">
    <source>
        <dbReference type="EMBL" id="KAE9388902.1"/>
    </source>
</evidence>
<dbReference type="Proteomes" id="UP000799118">
    <property type="component" value="Unassembled WGS sequence"/>
</dbReference>
<gene>
    <name evidence="1" type="ORF">BT96DRAFT_416761</name>
</gene>
<protein>
    <submittedName>
        <fullName evidence="1">Uncharacterized protein</fullName>
    </submittedName>
</protein>
<sequence>MFSTQRCIRLDRSIGRAAASTGRSSCTDSLCAWTEILGIAFGTRASHTTSILVYVFSSLGTPDPLCLPCHHPSSILLPLTEPNGYRDSSSIVDLEENVVELMCLLYGLCNPISHSHIPSCTIHSSTHSRFPLYEGPRLRARCRILSLFNTISTIRLAP</sequence>
<reference evidence="1" key="1">
    <citation type="journal article" date="2019" name="Environ. Microbiol.">
        <title>Fungal ecological strategies reflected in gene transcription - a case study of two litter decomposers.</title>
        <authorList>
            <person name="Barbi F."/>
            <person name="Kohler A."/>
            <person name="Barry K."/>
            <person name="Baskaran P."/>
            <person name="Daum C."/>
            <person name="Fauchery L."/>
            <person name="Ihrmark K."/>
            <person name="Kuo A."/>
            <person name="LaButti K."/>
            <person name="Lipzen A."/>
            <person name="Morin E."/>
            <person name="Grigoriev I.V."/>
            <person name="Henrissat B."/>
            <person name="Lindahl B."/>
            <person name="Martin F."/>
        </authorList>
    </citation>
    <scope>NUCLEOTIDE SEQUENCE</scope>
    <source>
        <strain evidence="1">JB14</strain>
    </source>
</reference>
<dbReference type="EMBL" id="ML769720">
    <property type="protein sequence ID" value="KAE9388902.1"/>
    <property type="molecule type" value="Genomic_DNA"/>
</dbReference>
<dbReference type="AlphaFoldDB" id="A0A6A4GSX8"/>
<keyword evidence="2" id="KW-1185">Reference proteome</keyword>